<proteinExistence type="predicted"/>
<feature type="region of interest" description="Disordered" evidence="1">
    <location>
        <begin position="1"/>
        <end position="25"/>
    </location>
</feature>
<gene>
    <name evidence="2" type="ORF">TSPGSL018_27960</name>
</gene>
<sequence>MYFNTSREKNSQLLECSEESSSQEPVETFREPDFSVSGVLPHFQNVSPQNLWEAIENLNQLAGSKRLGDSQLLKLHLLSERCRELIGNKPNHQQTKSDLVSQCGLLLNDCETF</sequence>
<name>A0A061QR14_9CHLO</name>
<dbReference type="EMBL" id="GBEZ01026396">
    <property type="protein sequence ID" value="JAC60811.1"/>
    <property type="molecule type" value="Transcribed_RNA"/>
</dbReference>
<organism evidence="2">
    <name type="scientific">Tetraselmis sp. GSL018</name>
    <dbReference type="NCBI Taxonomy" id="582737"/>
    <lineage>
        <taxon>Eukaryota</taxon>
        <taxon>Viridiplantae</taxon>
        <taxon>Chlorophyta</taxon>
        <taxon>core chlorophytes</taxon>
        <taxon>Chlorodendrophyceae</taxon>
        <taxon>Chlorodendrales</taxon>
        <taxon>Chlorodendraceae</taxon>
        <taxon>Tetraselmis</taxon>
    </lineage>
</organism>
<feature type="non-terminal residue" evidence="2">
    <location>
        <position position="113"/>
    </location>
</feature>
<protein>
    <submittedName>
        <fullName evidence="2">Uncharacterized protein</fullName>
    </submittedName>
</protein>
<dbReference type="AlphaFoldDB" id="A0A061QR14"/>
<accession>A0A061QR14</accession>
<evidence type="ECO:0000256" key="1">
    <source>
        <dbReference type="SAM" id="MobiDB-lite"/>
    </source>
</evidence>
<feature type="compositionally biased region" description="Low complexity" evidence="1">
    <location>
        <begin position="11"/>
        <end position="24"/>
    </location>
</feature>
<reference evidence="2" key="1">
    <citation type="submission" date="2014-05" db="EMBL/GenBank/DDBJ databases">
        <title>The transcriptome of the halophilic microalga Tetraselmis sp. GSL018 isolated from the Great Salt Lake, Utah.</title>
        <authorList>
            <person name="Jinkerson R.E."/>
            <person name="D'Adamo S."/>
            <person name="Posewitz M.C."/>
        </authorList>
    </citation>
    <scope>NUCLEOTIDE SEQUENCE</scope>
    <source>
        <strain evidence="2">GSL018</strain>
    </source>
</reference>
<evidence type="ECO:0000313" key="2">
    <source>
        <dbReference type="EMBL" id="JAC60811.1"/>
    </source>
</evidence>
<feature type="compositionally biased region" description="Basic and acidic residues" evidence="1">
    <location>
        <begin position="1"/>
        <end position="10"/>
    </location>
</feature>